<feature type="region of interest" description="Disordered" evidence="2">
    <location>
        <begin position="639"/>
        <end position="705"/>
    </location>
</feature>
<feature type="compositionally biased region" description="Low complexity" evidence="2">
    <location>
        <begin position="639"/>
        <end position="665"/>
    </location>
</feature>
<dbReference type="EMBL" id="CAUYUJ010012670">
    <property type="protein sequence ID" value="CAK0834427.1"/>
    <property type="molecule type" value="Genomic_DNA"/>
</dbReference>
<evidence type="ECO:0000313" key="4">
    <source>
        <dbReference type="EMBL" id="CAK0834427.1"/>
    </source>
</evidence>
<evidence type="ECO:0000256" key="3">
    <source>
        <dbReference type="SAM" id="Phobius"/>
    </source>
</evidence>
<feature type="compositionally biased region" description="Basic and acidic residues" evidence="2">
    <location>
        <begin position="33"/>
        <end position="43"/>
    </location>
</feature>
<feature type="coiled-coil region" evidence="1">
    <location>
        <begin position="290"/>
        <end position="317"/>
    </location>
</feature>
<keyword evidence="3" id="KW-0472">Membrane</keyword>
<feature type="region of interest" description="Disordered" evidence="2">
    <location>
        <begin position="21"/>
        <end position="43"/>
    </location>
</feature>
<protein>
    <recommendedName>
        <fullName evidence="6">Copia protein</fullName>
    </recommendedName>
</protein>
<gene>
    <name evidence="4" type="ORF">PCOR1329_LOCUS31854</name>
</gene>
<evidence type="ECO:0000256" key="2">
    <source>
        <dbReference type="SAM" id="MobiDB-lite"/>
    </source>
</evidence>
<keyword evidence="1" id="KW-0175">Coiled coil</keyword>
<evidence type="ECO:0000313" key="5">
    <source>
        <dbReference type="Proteomes" id="UP001189429"/>
    </source>
</evidence>
<evidence type="ECO:0008006" key="6">
    <source>
        <dbReference type="Google" id="ProtNLM"/>
    </source>
</evidence>
<dbReference type="Proteomes" id="UP001189429">
    <property type="component" value="Unassembled WGS sequence"/>
</dbReference>
<feature type="compositionally biased region" description="Gly residues" evidence="2">
    <location>
        <begin position="22"/>
        <end position="31"/>
    </location>
</feature>
<comment type="caution">
    <text evidence="4">The sequence shown here is derived from an EMBL/GenBank/DDBJ whole genome shotgun (WGS) entry which is preliminary data.</text>
</comment>
<evidence type="ECO:0000256" key="1">
    <source>
        <dbReference type="SAM" id="Coils"/>
    </source>
</evidence>
<feature type="transmembrane region" description="Helical" evidence="3">
    <location>
        <begin position="1262"/>
        <end position="1280"/>
    </location>
</feature>
<keyword evidence="3" id="KW-1133">Transmembrane helix</keyword>
<keyword evidence="5" id="KW-1185">Reference proteome</keyword>
<accession>A0ABN9SRJ8</accession>
<feature type="non-terminal residue" evidence="4">
    <location>
        <position position="1"/>
    </location>
</feature>
<name>A0ABN9SRJ8_9DINO</name>
<organism evidence="4 5">
    <name type="scientific">Prorocentrum cordatum</name>
    <dbReference type="NCBI Taxonomy" id="2364126"/>
    <lineage>
        <taxon>Eukaryota</taxon>
        <taxon>Sar</taxon>
        <taxon>Alveolata</taxon>
        <taxon>Dinophyceae</taxon>
        <taxon>Prorocentrales</taxon>
        <taxon>Prorocentraceae</taxon>
        <taxon>Prorocentrum</taxon>
    </lineage>
</organism>
<sequence length="1314" mass="141550">CQLCNRPSLAAWGCYWRDKGEQGGGGKGTGESFGKDGKGKGKDSATFTGKCDFCHKPGHEKEEGADFEREICDDDQLYCMAMKAEDSDAEFRGMGLDGATFIALDTASDCHVGPIAFGEGCKQVADTGLGLLGAQRQEITMGAVATAPMAVDDDNEQTKLLKAGFRLGHTVSTPILSLLEEMDMGAEFWLGAKTGVCMCPGGDLTRGIPLTRKNNTLGFNARTFRATTEAKEFAASVSANEQQEELVQSPGASGSGVLREGREIVLHLDSRVEDLRARLEELWQPIYGRKDDLRTRLSDAERRLTAHRARMKELERRREVSVQGGLSIAPLEVAGPAAPAEAERAARELLHLTRAPWCEACVRGKETTKARKTLTFDQKDTGEAQITLDFCYLNTNGDWAEIGSEGPPAAHIFATTLVMADGVALMFVAASMPTMAVTDYAVASVSSFLEGMHLAAADIKTDGEPTILAAVEEVRKKVSKSIQLEEKRGNLKDSQSMGAIEAPIIWFQAKVRTYMSDLGKRCGMEITAGAPIWCWLARYVSPATSTYRPRADRRASHQGTFGVTYNGDVLPFAETVLSRTCGRLEPALRADAKLTKVVEALPWEARSAESCELLPMMQRPLPTIVLTAAEQKAKAEAEVAAAPAAPRQGAPNQGAHAAARSAAAPPWAPAGPGGEPAAAAGPQEESAMEKGAPMTPRGQVRPADGEEFGLPGMRARHVDAISLHDFIDNSILDKVGTASYMATCGLEPAVGLKGGRGAWEVLARCGARGDIPWSESGLFKMIEVRGPGLQVDGSEGDAFAASSSAQTSRLVDFVSVKEESHGTFIADRVEACCQAGQTEKVCVEPPPQCLAILAAMGGFTDIVWALDKMLPGQRVAGAGWVDKAAKTLEGEGFERCECQPQFYRRKEKDIRIEVHMGDLHGEGQIWDLGGIIERLRGMFGLRATGVIGQGRYFHLERGRLRLVDGDVMLGPNVEHIEDLILVAEFRTGVGIYLYNSPDRADIQRGVQLLARNLSKPTEFDRDRLVKLARYQRGAKTYGALLKGPAASKPGEVKLHMFTDTGFAACKETRRAMARGVTKLDGVHFAAFARRQGVQTTSSGESEFYRAASVVMGGRLVKDALRWLGYKVTWELGVDSSAAKAMINREGFGKVKHLDVGALWVQQERKVRGLIVKKESGENNVADLGAKAHPVARFECLRGLAGIVDCSEMDKHKELEACSVATRGRGECDGVDVRSGELRAEGHTTDLVAAAIQGTIYECTGHIMTLVMVVVFLGGVARGYCCRKLMGPPGAKYTDKPMKICEEGNSAPVASGKAK</sequence>
<feature type="non-terminal residue" evidence="4">
    <location>
        <position position="1314"/>
    </location>
</feature>
<reference evidence="4" key="1">
    <citation type="submission" date="2023-10" db="EMBL/GenBank/DDBJ databases">
        <authorList>
            <person name="Chen Y."/>
            <person name="Shah S."/>
            <person name="Dougan E. K."/>
            <person name="Thang M."/>
            <person name="Chan C."/>
        </authorList>
    </citation>
    <scope>NUCLEOTIDE SEQUENCE [LARGE SCALE GENOMIC DNA]</scope>
</reference>
<keyword evidence="3" id="KW-0812">Transmembrane</keyword>
<proteinExistence type="predicted"/>